<dbReference type="Gene3D" id="2.60.120.1140">
    <property type="entry name" value="Protein of unknown function DUF192"/>
    <property type="match status" value="1"/>
</dbReference>
<keyword evidence="2" id="KW-1185">Reference proteome</keyword>
<dbReference type="PANTHER" id="PTHR37953:SF1">
    <property type="entry name" value="UPF0127 PROTEIN MJ1496"/>
    <property type="match status" value="1"/>
</dbReference>
<dbReference type="HOGENOM" id="CLU_097039_0_2_6"/>
<dbReference type="PANTHER" id="PTHR37953">
    <property type="entry name" value="UPF0127 PROTEIN MJ1496"/>
    <property type="match status" value="1"/>
</dbReference>
<evidence type="ECO:0000313" key="1">
    <source>
        <dbReference type="EMBL" id="AJD48947.1"/>
    </source>
</evidence>
<dbReference type="InterPro" id="IPR038695">
    <property type="entry name" value="Saro_0823-like_sf"/>
</dbReference>
<dbReference type="Pfam" id="PF02643">
    <property type="entry name" value="DUF192"/>
    <property type="match status" value="1"/>
</dbReference>
<dbReference type="EMBL" id="CP004387">
    <property type="protein sequence ID" value="AJD48947.1"/>
    <property type="molecule type" value="Genomic_DNA"/>
</dbReference>
<dbReference type="KEGG" id="apac:S7S_12675"/>
<evidence type="ECO:0000313" key="2">
    <source>
        <dbReference type="Proteomes" id="UP000006764"/>
    </source>
</evidence>
<sequence>MLCGLLALGGLGCSSADEPTGAEVVFGTALICLGDAAEPLSVEVASTETQRQRGLMGRDGLAPDTGMLFRYPDEATPKYGFWMFNVPFALEVAFISAAGEVVDIKKMAPCVGVPARECPPYQTPHPYQSALEVSPGVLRAHDVSPGSLVREAINGVCDGD</sequence>
<proteinExistence type="predicted"/>
<reference evidence="1 2" key="1">
    <citation type="journal article" date="2012" name="J. Bacteriol.">
        <title>Genome sequence of an alkane-degrading bacterium, Alcanivorax pacificus type strain W11-5, isolated from deep sea sediment.</title>
        <authorList>
            <person name="Lai Q."/>
            <person name="Shao Z."/>
        </authorList>
    </citation>
    <scope>NUCLEOTIDE SEQUENCE [LARGE SCALE GENOMIC DNA]</scope>
    <source>
        <strain evidence="1 2">W11-5</strain>
    </source>
</reference>
<name>A0A0B4XRV4_9GAMM</name>
<accession>A0A0B4XRV4</accession>
<dbReference type="Proteomes" id="UP000006764">
    <property type="component" value="Chromosome"/>
</dbReference>
<dbReference type="InterPro" id="IPR003795">
    <property type="entry name" value="DUF192"/>
</dbReference>
<organism evidence="1 2">
    <name type="scientific">Isoalcanivorax pacificus W11-5</name>
    <dbReference type="NCBI Taxonomy" id="391936"/>
    <lineage>
        <taxon>Bacteria</taxon>
        <taxon>Pseudomonadati</taxon>
        <taxon>Pseudomonadota</taxon>
        <taxon>Gammaproteobacteria</taxon>
        <taxon>Oceanospirillales</taxon>
        <taxon>Alcanivoracaceae</taxon>
        <taxon>Isoalcanivorax</taxon>
    </lineage>
</organism>
<protein>
    <recommendedName>
        <fullName evidence="3">DUF192 domain-containing protein</fullName>
    </recommendedName>
</protein>
<evidence type="ECO:0008006" key="3">
    <source>
        <dbReference type="Google" id="ProtNLM"/>
    </source>
</evidence>
<dbReference type="STRING" id="391936.S7S_12675"/>
<dbReference type="AlphaFoldDB" id="A0A0B4XRV4"/>
<gene>
    <name evidence="1" type="ORF">S7S_12675</name>
</gene>